<keyword evidence="3" id="KW-1185">Reference proteome</keyword>
<dbReference type="Proteomes" id="UP000320762">
    <property type="component" value="Unassembled WGS sequence"/>
</dbReference>
<dbReference type="AlphaFoldDB" id="A0A550BUK4"/>
<accession>A0A550BUK4</accession>
<evidence type="ECO:0000256" key="1">
    <source>
        <dbReference type="SAM" id="MobiDB-lite"/>
    </source>
</evidence>
<organism evidence="2 3">
    <name type="scientific">Schizophyllum amplum</name>
    <dbReference type="NCBI Taxonomy" id="97359"/>
    <lineage>
        <taxon>Eukaryota</taxon>
        <taxon>Fungi</taxon>
        <taxon>Dikarya</taxon>
        <taxon>Basidiomycota</taxon>
        <taxon>Agaricomycotina</taxon>
        <taxon>Agaricomycetes</taxon>
        <taxon>Agaricomycetidae</taxon>
        <taxon>Agaricales</taxon>
        <taxon>Schizophyllaceae</taxon>
        <taxon>Schizophyllum</taxon>
    </lineage>
</organism>
<gene>
    <name evidence="2" type="ORF">BD626DRAFT_258789</name>
</gene>
<name>A0A550BUK4_9AGAR</name>
<evidence type="ECO:0000313" key="2">
    <source>
        <dbReference type="EMBL" id="TRM56231.1"/>
    </source>
</evidence>
<proteinExistence type="predicted"/>
<sequence>MMSRAFPPRSNDSTQTVMRSTLRSVMLLGMSRTDKGRADDGVCSCYVPLSPCRAGEIALKTTRSSASWRWNPECPRGTRAEPTLRPLRCSRACRPHESVSRHQRRTACVQTAATGVYVAPLGLRAARQKLNAMTDHASGSGRGDEDHILTQSDARDLPTSTRPARVSACTRRPSGIMDGRASARARSRTRFCGCTESVKRFLRFVHS</sequence>
<reference evidence="2 3" key="1">
    <citation type="journal article" date="2019" name="New Phytol.">
        <title>Comparative genomics reveals unique wood-decay strategies and fruiting body development in the Schizophyllaceae.</title>
        <authorList>
            <person name="Almasi E."/>
            <person name="Sahu N."/>
            <person name="Krizsan K."/>
            <person name="Balint B."/>
            <person name="Kovacs G.M."/>
            <person name="Kiss B."/>
            <person name="Cseklye J."/>
            <person name="Drula E."/>
            <person name="Henrissat B."/>
            <person name="Nagy I."/>
            <person name="Chovatia M."/>
            <person name="Adam C."/>
            <person name="LaButti K."/>
            <person name="Lipzen A."/>
            <person name="Riley R."/>
            <person name="Grigoriev I.V."/>
            <person name="Nagy L.G."/>
        </authorList>
    </citation>
    <scope>NUCLEOTIDE SEQUENCE [LARGE SCALE GENOMIC DNA]</scope>
    <source>
        <strain evidence="2 3">NL-1724</strain>
    </source>
</reference>
<comment type="caution">
    <text evidence="2">The sequence shown here is derived from an EMBL/GenBank/DDBJ whole genome shotgun (WGS) entry which is preliminary data.</text>
</comment>
<dbReference type="EMBL" id="VDMD01000077">
    <property type="protein sequence ID" value="TRM56231.1"/>
    <property type="molecule type" value="Genomic_DNA"/>
</dbReference>
<feature type="compositionally biased region" description="Basic and acidic residues" evidence="1">
    <location>
        <begin position="142"/>
        <end position="156"/>
    </location>
</feature>
<evidence type="ECO:0000313" key="3">
    <source>
        <dbReference type="Proteomes" id="UP000320762"/>
    </source>
</evidence>
<feature type="region of interest" description="Disordered" evidence="1">
    <location>
        <begin position="134"/>
        <end position="166"/>
    </location>
</feature>
<protein>
    <submittedName>
        <fullName evidence="2">Uncharacterized protein</fullName>
    </submittedName>
</protein>